<dbReference type="InterPro" id="IPR004305">
    <property type="entry name" value="Thiaminase-2/PQQC"/>
</dbReference>
<proteinExistence type="predicted"/>
<keyword evidence="3" id="KW-1185">Reference proteome</keyword>
<dbReference type="InterPro" id="IPR016084">
    <property type="entry name" value="Haem_Oase-like_multi-hlx"/>
</dbReference>
<gene>
    <name evidence="2" type="ORF">R1flu_022934</name>
</gene>
<dbReference type="InterPro" id="IPR050967">
    <property type="entry name" value="Thiamine_Salvage_TenA"/>
</dbReference>
<organism evidence="2 3">
    <name type="scientific">Riccia fluitans</name>
    <dbReference type="NCBI Taxonomy" id="41844"/>
    <lineage>
        <taxon>Eukaryota</taxon>
        <taxon>Viridiplantae</taxon>
        <taxon>Streptophyta</taxon>
        <taxon>Embryophyta</taxon>
        <taxon>Marchantiophyta</taxon>
        <taxon>Marchantiopsida</taxon>
        <taxon>Marchantiidae</taxon>
        <taxon>Marchantiales</taxon>
        <taxon>Ricciaceae</taxon>
        <taxon>Riccia</taxon>
    </lineage>
</organism>
<dbReference type="Gene3D" id="1.20.910.10">
    <property type="entry name" value="Heme oxygenase-like"/>
    <property type="match status" value="1"/>
</dbReference>
<dbReference type="Proteomes" id="UP001605036">
    <property type="component" value="Unassembled WGS sequence"/>
</dbReference>
<dbReference type="SUPFAM" id="SSF48613">
    <property type="entry name" value="Heme oxygenase-like"/>
    <property type="match status" value="1"/>
</dbReference>
<dbReference type="PANTHER" id="PTHR43198:SF2">
    <property type="entry name" value="SI:CH1073-67J19.1-RELATED"/>
    <property type="match status" value="1"/>
</dbReference>
<comment type="caution">
    <text evidence="2">The sequence shown here is derived from an EMBL/GenBank/DDBJ whole genome shotgun (WGS) entry which is preliminary data.</text>
</comment>
<dbReference type="GO" id="GO:0006772">
    <property type="term" value="P:thiamine metabolic process"/>
    <property type="evidence" value="ECO:0007669"/>
    <property type="project" value="UniProtKB-ARBA"/>
</dbReference>
<name>A0ABD1XQL7_9MARC</name>
<dbReference type="Pfam" id="PF03070">
    <property type="entry name" value="TENA_THI-4"/>
    <property type="match status" value="1"/>
</dbReference>
<evidence type="ECO:0000313" key="2">
    <source>
        <dbReference type="EMBL" id="KAL2611242.1"/>
    </source>
</evidence>
<evidence type="ECO:0000313" key="3">
    <source>
        <dbReference type="Proteomes" id="UP001605036"/>
    </source>
</evidence>
<dbReference type="PANTHER" id="PTHR43198">
    <property type="entry name" value="BIFUNCTIONAL TH2 PROTEIN"/>
    <property type="match status" value="1"/>
</dbReference>
<reference evidence="2 3" key="1">
    <citation type="submission" date="2024-09" db="EMBL/GenBank/DDBJ databases">
        <title>Chromosome-scale assembly of Riccia fluitans.</title>
        <authorList>
            <person name="Paukszto L."/>
            <person name="Sawicki J."/>
            <person name="Karawczyk K."/>
            <person name="Piernik-Szablinska J."/>
            <person name="Szczecinska M."/>
            <person name="Mazdziarz M."/>
        </authorList>
    </citation>
    <scope>NUCLEOTIDE SEQUENCE [LARGE SCALE GENOMIC DNA]</scope>
    <source>
        <strain evidence="2">Rf_01</strain>
        <tissue evidence="2">Aerial parts of the thallus</tissue>
    </source>
</reference>
<evidence type="ECO:0000259" key="1">
    <source>
        <dbReference type="Pfam" id="PF03070"/>
    </source>
</evidence>
<feature type="domain" description="Thiaminase-2/PQQC" evidence="1">
    <location>
        <begin position="1"/>
        <end position="93"/>
    </location>
</feature>
<dbReference type="AlphaFoldDB" id="A0ABD1XQL7"/>
<accession>A0ABD1XQL7</accession>
<dbReference type="EMBL" id="JBHFFA010000007">
    <property type="protein sequence ID" value="KAL2611242.1"/>
    <property type="molecule type" value="Genomic_DNA"/>
</dbReference>
<protein>
    <recommendedName>
        <fullName evidence="1">Thiaminase-2/PQQC domain-containing protein</fullName>
    </recommendedName>
</protein>
<sequence>MAAATLPLESFRDYIAQDVFYLAAFAEAYGLAVENTDDDQAKAVLRDLQHHVQEELEQVHQSVAQTFGFQLPSKIVPNTATRAYTEFLLAVAKGNIRKC</sequence>